<accession>A0A1L3LY34</accession>
<sequence length="89" mass="8289">MGAGVVGSGVAGAGVVGAGSGAGAGAGSGAAGAGAGSVGAGAGGVSAVCSVPPGIRKITARMTIATTMIPMITFLFMEEFLRYWRSILG</sequence>
<protein>
    <submittedName>
        <fullName evidence="2">Uncharacterized protein</fullName>
    </submittedName>
</protein>
<evidence type="ECO:0000256" key="1">
    <source>
        <dbReference type="SAM" id="Phobius"/>
    </source>
</evidence>
<geneLocation type="plasmid" evidence="2 3">
    <name>C</name>
</geneLocation>
<organism evidence="2 3">
    <name type="scientific">Sinorhizobium americanum</name>
    <dbReference type="NCBI Taxonomy" id="194963"/>
    <lineage>
        <taxon>Bacteria</taxon>
        <taxon>Pseudomonadati</taxon>
        <taxon>Pseudomonadota</taxon>
        <taxon>Alphaproteobacteria</taxon>
        <taxon>Hyphomicrobiales</taxon>
        <taxon>Rhizobiaceae</taxon>
        <taxon>Sinorhizobium/Ensifer group</taxon>
        <taxon>Sinorhizobium</taxon>
    </lineage>
</organism>
<keyword evidence="1" id="KW-1133">Transmembrane helix</keyword>
<keyword evidence="3" id="KW-1185">Reference proteome</keyword>
<keyword evidence="1" id="KW-0472">Membrane</keyword>
<dbReference type="EMBL" id="CP013110">
    <property type="protein sequence ID" value="APG94992.1"/>
    <property type="molecule type" value="Genomic_DNA"/>
</dbReference>
<evidence type="ECO:0000313" key="3">
    <source>
        <dbReference type="Proteomes" id="UP000182306"/>
    </source>
</evidence>
<dbReference type="AlphaFoldDB" id="A0A1L3LY34"/>
<keyword evidence="1" id="KW-0812">Transmembrane</keyword>
<gene>
    <name evidence="2" type="ORF">SAMCFNEI73_pC1284</name>
</gene>
<evidence type="ECO:0000313" key="2">
    <source>
        <dbReference type="EMBL" id="APG94992.1"/>
    </source>
</evidence>
<dbReference type="KEGG" id="same:SAMCFNEI73_pC1284"/>
<name>A0A1L3LY34_9HYPH</name>
<feature type="transmembrane region" description="Helical" evidence="1">
    <location>
        <begin position="58"/>
        <end position="77"/>
    </location>
</feature>
<reference evidence="2 3" key="1">
    <citation type="submission" date="2015-10" db="EMBL/GenBank/DDBJ databases">
        <title>Genomic differences between typical nodule nitrogen-fixing rhizobial strains and those coming from bean seeds.</title>
        <authorList>
            <person name="Peralta H."/>
            <person name="Aguilar-Vera A."/>
            <person name="Diaz R."/>
            <person name="Mora Y."/>
            <person name="Martinez-Batallar G."/>
            <person name="Salazar E."/>
            <person name="Vargas-Lagunas C."/>
            <person name="Encarnacion S."/>
            <person name="Girard L."/>
            <person name="Mora J."/>
        </authorList>
    </citation>
    <scope>NUCLEOTIDE SEQUENCE [LARGE SCALE GENOMIC DNA]</scope>
    <source>
        <strain evidence="2 3">CFNEI 73</strain>
        <plasmid evidence="2 3">C</plasmid>
    </source>
</reference>
<dbReference type="Proteomes" id="UP000182306">
    <property type="component" value="Plasmid C"/>
</dbReference>
<keyword evidence="2" id="KW-0614">Plasmid</keyword>
<proteinExistence type="predicted"/>